<dbReference type="SUPFAM" id="SSF55729">
    <property type="entry name" value="Acyl-CoA N-acyltransferases (Nat)"/>
    <property type="match status" value="1"/>
</dbReference>
<evidence type="ECO:0000256" key="2">
    <source>
        <dbReference type="ARBA" id="ARBA00023315"/>
    </source>
</evidence>
<gene>
    <name evidence="4" type="ORF">TVG0782917</name>
</gene>
<reference evidence="4 5" key="1">
    <citation type="journal article" date="1999" name="Proc. Jpn. Acad.">
        <title>Determination of the complete genomic DNA sequence of Thermoplasma volvanium GSS1.</title>
        <authorList>
            <person name="Kawashima T."/>
            <person name="Yamamoto Y."/>
            <person name="Aramaki H."/>
            <person name="Nunoshiba T."/>
            <person name="Kawamoto T."/>
            <person name="Watanabe K."/>
            <person name="Yamazaki M."/>
            <person name="Kanehori K."/>
            <person name="Amano N."/>
            <person name="Ohya Y."/>
            <person name="Makino K."/>
            <person name="Suzuki M."/>
        </authorList>
    </citation>
    <scope>NUCLEOTIDE SEQUENCE [LARGE SCALE GENOMIC DNA]</scope>
    <source>
        <strain evidence="5">ATCC 51530 / DSM 4299 / JCM 9571 / NBRC 15438 / GSS1</strain>
    </source>
</reference>
<keyword evidence="5" id="KW-1185">Reference proteome</keyword>
<dbReference type="GO" id="GO:0016747">
    <property type="term" value="F:acyltransferase activity, transferring groups other than amino-acyl groups"/>
    <property type="evidence" value="ECO:0007669"/>
    <property type="project" value="InterPro"/>
</dbReference>
<dbReference type="InterPro" id="IPR050680">
    <property type="entry name" value="YpeA/RimI_acetyltransf"/>
</dbReference>
<sequence length="301" mass="34462">MDNANLRWDLILRPYIDFVSRYYPDPSNEKRFNILIEKLTNNEIKNRVLIHGDEVMGYAFMINSMYGDRSIGNIGFMKKDYCNDIRLKNLLEWIHVNSGGLRVFLDEIFNANDECDDILAKLGYSKVTRIKLTAKTNDLANRSVKTIKVESFNKKKIKEFVEAEYEAFKDTVDLTLLPSNESGRITYIEEEINGTESTIVPEASFIYGSEKIQGGLITVKYLGTGEYFISDLFVSKEQRNKGIATALLNEAAKALRNLKIEDVSLIVSEGNPAIDLYKKMGFEYSGQRKYVIYIETLSENK</sequence>
<dbReference type="OrthoDB" id="56757at2157"/>
<dbReference type="EMBL" id="BA000011">
    <property type="protein sequence ID" value="BAB59922.1"/>
    <property type="molecule type" value="Genomic_DNA"/>
</dbReference>
<feature type="domain" description="N-acetyltransferase" evidence="3">
    <location>
        <begin position="155"/>
        <end position="301"/>
    </location>
</feature>
<dbReference type="AlphaFoldDB" id="Q97AN0"/>
<dbReference type="InterPro" id="IPR016181">
    <property type="entry name" value="Acyl_CoA_acyltransferase"/>
</dbReference>
<dbReference type="RefSeq" id="WP_010917025.1">
    <property type="nucleotide sequence ID" value="NC_002689.2"/>
</dbReference>
<dbReference type="PANTHER" id="PTHR43420">
    <property type="entry name" value="ACETYLTRANSFERASE"/>
    <property type="match status" value="1"/>
</dbReference>
<dbReference type="Proteomes" id="UP000001017">
    <property type="component" value="Chromosome"/>
</dbReference>
<accession>Q97AN0</accession>
<evidence type="ECO:0000256" key="1">
    <source>
        <dbReference type="ARBA" id="ARBA00022679"/>
    </source>
</evidence>
<dbReference type="HOGENOM" id="CLU_923242_0_0_2"/>
<name>Q97AN0_THEVO</name>
<evidence type="ECO:0000259" key="3">
    <source>
        <dbReference type="PROSITE" id="PS51186"/>
    </source>
</evidence>
<dbReference type="GeneID" id="1441873"/>
<organism evidence="4 5">
    <name type="scientific">Thermoplasma volcanium (strain ATCC 51530 / DSM 4299 / JCM 9571 / NBRC 15438 / GSS1)</name>
    <dbReference type="NCBI Taxonomy" id="273116"/>
    <lineage>
        <taxon>Archaea</taxon>
        <taxon>Methanobacteriati</taxon>
        <taxon>Thermoplasmatota</taxon>
        <taxon>Thermoplasmata</taxon>
        <taxon>Thermoplasmatales</taxon>
        <taxon>Thermoplasmataceae</taxon>
        <taxon>Thermoplasma</taxon>
    </lineage>
</organism>
<dbReference type="eggNOG" id="arCOG00846">
    <property type="taxonomic scope" value="Archaea"/>
</dbReference>
<proteinExistence type="predicted"/>
<dbReference type="Gene3D" id="3.40.630.30">
    <property type="match status" value="1"/>
</dbReference>
<keyword evidence="1" id="KW-0808">Transferase</keyword>
<dbReference type="STRING" id="273116.gene:9381570"/>
<dbReference type="PaxDb" id="273116-14324996"/>
<protein>
    <submittedName>
        <fullName evidence="4">Nourseothricin acetyltransferase</fullName>
    </submittedName>
</protein>
<dbReference type="CDD" id="cd04301">
    <property type="entry name" value="NAT_SF"/>
    <property type="match status" value="1"/>
</dbReference>
<dbReference type="InterPro" id="IPR000182">
    <property type="entry name" value="GNAT_dom"/>
</dbReference>
<keyword evidence="2" id="KW-0012">Acyltransferase</keyword>
<reference evidence="4 5" key="2">
    <citation type="journal article" date="2000" name="Proc. Natl. Acad. Sci. U.S.A.">
        <title>Archaeal adaptation to higher temperatures revealed by genomic sequence of Thermoplasma volcanium.</title>
        <authorList>
            <person name="Kawashima T."/>
            <person name="Amano N."/>
            <person name="Koike H."/>
            <person name="Makino S."/>
            <person name="Higuchi S."/>
            <person name="Kawashima-Ohya Y."/>
            <person name="Watanabe K."/>
            <person name="Yamazaki M."/>
            <person name="Kanehori K."/>
            <person name="Kawamoto T."/>
            <person name="Nunoshiba T."/>
            <person name="Yamamoto Y."/>
            <person name="Aramaki H."/>
            <person name="Makino K."/>
            <person name="Suzuki M."/>
        </authorList>
    </citation>
    <scope>NUCLEOTIDE SEQUENCE [LARGE SCALE GENOMIC DNA]</scope>
    <source>
        <strain evidence="5">ATCC 51530 / DSM 4299 / JCM 9571 / NBRC 15438 / GSS1</strain>
    </source>
</reference>
<dbReference type="KEGG" id="tvo:TVG0782917"/>
<dbReference type="Pfam" id="PF00583">
    <property type="entry name" value="Acetyltransf_1"/>
    <property type="match status" value="1"/>
</dbReference>
<dbReference type="PROSITE" id="PS51186">
    <property type="entry name" value="GNAT"/>
    <property type="match status" value="1"/>
</dbReference>
<evidence type="ECO:0000313" key="4">
    <source>
        <dbReference type="EMBL" id="BAB59922.1"/>
    </source>
</evidence>
<evidence type="ECO:0000313" key="5">
    <source>
        <dbReference type="Proteomes" id="UP000001017"/>
    </source>
</evidence>